<dbReference type="AlphaFoldDB" id="A0A504Z3G2"/>
<dbReference type="InterPro" id="IPR001902">
    <property type="entry name" value="SLC26A/SulP_fam"/>
</dbReference>
<dbReference type="PROSITE" id="PS50801">
    <property type="entry name" value="STAS"/>
    <property type="match status" value="1"/>
</dbReference>
<evidence type="ECO:0000259" key="1">
    <source>
        <dbReference type="PROSITE" id="PS50801"/>
    </source>
</evidence>
<organism evidence="2 3">
    <name type="scientific">Fasciola gigantica</name>
    <name type="common">Giant liver fluke</name>
    <dbReference type="NCBI Taxonomy" id="46835"/>
    <lineage>
        <taxon>Eukaryota</taxon>
        <taxon>Metazoa</taxon>
        <taxon>Spiralia</taxon>
        <taxon>Lophotrochozoa</taxon>
        <taxon>Platyhelminthes</taxon>
        <taxon>Trematoda</taxon>
        <taxon>Digenea</taxon>
        <taxon>Plagiorchiida</taxon>
        <taxon>Echinostomata</taxon>
        <taxon>Echinostomatoidea</taxon>
        <taxon>Fasciolidae</taxon>
        <taxon>Fasciola</taxon>
    </lineage>
</organism>
<keyword evidence="3" id="KW-1185">Reference proteome</keyword>
<dbReference type="Gene3D" id="3.30.750.24">
    <property type="entry name" value="STAS domain"/>
    <property type="match status" value="1"/>
</dbReference>
<evidence type="ECO:0000313" key="2">
    <source>
        <dbReference type="EMBL" id="TPP64508.1"/>
    </source>
</evidence>
<accession>A0A504Z3G2</accession>
<dbReference type="InterPro" id="IPR002645">
    <property type="entry name" value="STAS_dom"/>
</dbReference>
<name>A0A504Z3G2_FASGI</name>
<protein>
    <recommendedName>
        <fullName evidence="1">STAS domain-containing protein</fullName>
    </recommendedName>
</protein>
<gene>
    <name evidence="2" type="ORF">FGIG_08356</name>
</gene>
<sequence>MDTRAPGCARVGNLVIDLHMHYRAGCQIRSDHGNRILRTDCDLTHPISGVKGLRSSGSDRTISGCAGCRKKNQSKKSVSAFHTASAQVPINDISSCHVLERRHTKLIRRLALLEDRCKLQFVILDCSRWTFVDFSGAEELDQLVKEFRQLDVSVLLVQIDENIAETLHRNGKLPVGVELFPTIHDAVVWASARLQTATDHLQNVHNLVNMRNQREENEVENLECTDDDIGEANEAGMPNELIIDFLSDSNELGAQISNLVAHNRTHPDAHEARSGDSYHKNV</sequence>
<dbReference type="InterPro" id="IPR036513">
    <property type="entry name" value="STAS_dom_sf"/>
</dbReference>
<dbReference type="PANTHER" id="PTHR11814">
    <property type="entry name" value="SULFATE TRANSPORTER"/>
    <property type="match status" value="1"/>
</dbReference>
<feature type="domain" description="STAS" evidence="1">
    <location>
        <begin position="92"/>
        <end position="190"/>
    </location>
</feature>
<dbReference type="GO" id="GO:0055085">
    <property type="term" value="P:transmembrane transport"/>
    <property type="evidence" value="ECO:0007669"/>
    <property type="project" value="InterPro"/>
</dbReference>
<dbReference type="SUPFAM" id="SSF52091">
    <property type="entry name" value="SpoIIaa-like"/>
    <property type="match status" value="1"/>
</dbReference>
<reference evidence="2 3" key="1">
    <citation type="submission" date="2019-04" db="EMBL/GenBank/DDBJ databases">
        <title>Annotation for the trematode Fasciola gigantica.</title>
        <authorList>
            <person name="Choi Y.-J."/>
        </authorList>
    </citation>
    <scope>NUCLEOTIDE SEQUENCE [LARGE SCALE GENOMIC DNA]</scope>
    <source>
        <strain evidence="2">Uganda_cow_1</strain>
    </source>
</reference>
<dbReference type="Proteomes" id="UP000316759">
    <property type="component" value="Unassembled WGS sequence"/>
</dbReference>
<dbReference type="GO" id="GO:0016020">
    <property type="term" value="C:membrane"/>
    <property type="evidence" value="ECO:0007669"/>
    <property type="project" value="InterPro"/>
</dbReference>
<dbReference type="EMBL" id="SUNJ01004344">
    <property type="protein sequence ID" value="TPP64508.1"/>
    <property type="molecule type" value="Genomic_DNA"/>
</dbReference>
<dbReference type="Pfam" id="PF01740">
    <property type="entry name" value="STAS"/>
    <property type="match status" value="1"/>
</dbReference>
<evidence type="ECO:0000313" key="3">
    <source>
        <dbReference type="Proteomes" id="UP000316759"/>
    </source>
</evidence>
<dbReference type="STRING" id="46835.A0A504Z3G2"/>
<comment type="caution">
    <text evidence="2">The sequence shown here is derived from an EMBL/GenBank/DDBJ whole genome shotgun (WGS) entry which is preliminary data.</text>
</comment>
<dbReference type="OrthoDB" id="288203at2759"/>
<dbReference type="CDD" id="cd07042">
    <property type="entry name" value="STAS_SulP_like_sulfate_transporter"/>
    <property type="match status" value="1"/>
</dbReference>
<proteinExistence type="predicted"/>